<dbReference type="GO" id="GO:0045820">
    <property type="term" value="P:negative regulation of glycolytic process"/>
    <property type="evidence" value="ECO:0007669"/>
    <property type="project" value="TreeGrafter"/>
</dbReference>
<dbReference type="Gene3D" id="3.40.50.1240">
    <property type="entry name" value="Phosphoglycerate mutase-like"/>
    <property type="match status" value="1"/>
</dbReference>
<sequence>MITVTFIRHGESEDNTRGIWAGWKDAPLSELGQKQAQAVGKAFSEIKLDHVYASPLLRALATGQAVHSGQAHKPPFTVNPKLREQHFGIAEGHPWVSSPLPANMSMEELFSKNVFPVLEARDAKFPEGESLEDLARRAEEAVRECIIPHIKEDGAHIALASHGLCISELIAAIIRLDPDSSRDVSYTGLLNTAWTRLTISLKDEHPGPIDPTHPPALVVRVTDVNNSKHLASIKVPPRIIQDAKQAEALAYFGGGLKPEGISITNAEVVTSE</sequence>
<dbReference type="GO" id="GO:0005829">
    <property type="term" value="C:cytosol"/>
    <property type="evidence" value="ECO:0007669"/>
    <property type="project" value="TreeGrafter"/>
</dbReference>
<name>A0A9P5YFM9_9AGAR</name>
<dbReference type="CDD" id="cd07067">
    <property type="entry name" value="HP_PGM_like"/>
    <property type="match status" value="1"/>
</dbReference>
<feature type="binding site" evidence="3">
    <location>
        <begin position="8"/>
        <end position="15"/>
    </location>
    <ligand>
        <name>substrate</name>
    </ligand>
</feature>
<evidence type="ECO:0000313" key="4">
    <source>
        <dbReference type="EMBL" id="KAF9467774.1"/>
    </source>
</evidence>
<comment type="caution">
    <text evidence="4">The sequence shown here is derived from an EMBL/GenBank/DDBJ whole genome shotgun (WGS) entry which is preliminary data.</text>
</comment>
<dbReference type="PANTHER" id="PTHR46517:SF1">
    <property type="entry name" value="FRUCTOSE-2,6-BISPHOSPHATASE TIGAR"/>
    <property type="match status" value="1"/>
</dbReference>
<proteinExistence type="predicted"/>
<dbReference type="OrthoDB" id="354304at2759"/>
<dbReference type="SMART" id="SM00855">
    <property type="entry name" value="PGAM"/>
    <property type="match status" value="1"/>
</dbReference>
<feature type="binding site" evidence="3">
    <location>
        <position position="58"/>
    </location>
    <ligand>
        <name>substrate</name>
    </ligand>
</feature>
<feature type="active site" description="Tele-phosphohistidine intermediate" evidence="2">
    <location>
        <position position="9"/>
    </location>
</feature>
<accession>A0A9P5YFM9</accession>
<protein>
    <submittedName>
        <fullName evidence="4">Histidine phosphatase superfamily</fullName>
    </submittedName>
</protein>
<dbReference type="EMBL" id="MU150235">
    <property type="protein sequence ID" value="KAF9467774.1"/>
    <property type="molecule type" value="Genomic_DNA"/>
</dbReference>
<dbReference type="GO" id="GO:0004331">
    <property type="term" value="F:fructose-2,6-bisphosphate 2-phosphatase activity"/>
    <property type="evidence" value="ECO:0007669"/>
    <property type="project" value="TreeGrafter"/>
</dbReference>
<dbReference type="Proteomes" id="UP000807353">
    <property type="component" value="Unassembled WGS sequence"/>
</dbReference>
<dbReference type="GO" id="GO:0043456">
    <property type="term" value="P:regulation of pentose-phosphate shunt"/>
    <property type="evidence" value="ECO:0007669"/>
    <property type="project" value="TreeGrafter"/>
</dbReference>
<evidence type="ECO:0000256" key="3">
    <source>
        <dbReference type="PIRSR" id="PIRSR613078-2"/>
    </source>
</evidence>
<dbReference type="InterPro" id="IPR029033">
    <property type="entry name" value="His_PPase_superfam"/>
</dbReference>
<dbReference type="InterPro" id="IPR013078">
    <property type="entry name" value="His_Pase_superF_clade-1"/>
</dbReference>
<organism evidence="4 5">
    <name type="scientific">Collybia nuda</name>
    <dbReference type="NCBI Taxonomy" id="64659"/>
    <lineage>
        <taxon>Eukaryota</taxon>
        <taxon>Fungi</taxon>
        <taxon>Dikarya</taxon>
        <taxon>Basidiomycota</taxon>
        <taxon>Agaricomycotina</taxon>
        <taxon>Agaricomycetes</taxon>
        <taxon>Agaricomycetidae</taxon>
        <taxon>Agaricales</taxon>
        <taxon>Tricholomatineae</taxon>
        <taxon>Clitocybaceae</taxon>
        <taxon>Collybia</taxon>
    </lineage>
</organism>
<gene>
    <name evidence="4" type="ORF">BDZ94DRAFT_902741</name>
</gene>
<dbReference type="Pfam" id="PF00300">
    <property type="entry name" value="His_Phos_1"/>
    <property type="match status" value="1"/>
</dbReference>
<dbReference type="SUPFAM" id="SSF53254">
    <property type="entry name" value="Phosphoglycerate mutase-like"/>
    <property type="match status" value="1"/>
</dbReference>
<keyword evidence="5" id="KW-1185">Reference proteome</keyword>
<keyword evidence="1" id="KW-0378">Hydrolase</keyword>
<dbReference type="AlphaFoldDB" id="A0A9P5YFM9"/>
<evidence type="ECO:0000256" key="2">
    <source>
        <dbReference type="PIRSR" id="PIRSR613078-1"/>
    </source>
</evidence>
<dbReference type="PANTHER" id="PTHR46517">
    <property type="entry name" value="FRUCTOSE-2,6-BISPHOSPHATASE TIGAR"/>
    <property type="match status" value="1"/>
</dbReference>
<evidence type="ECO:0000256" key="1">
    <source>
        <dbReference type="ARBA" id="ARBA00022801"/>
    </source>
</evidence>
<feature type="active site" description="Proton donor/acceptor" evidence="2">
    <location>
        <position position="84"/>
    </location>
</feature>
<evidence type="ECO:0000313" key="5">
    <source>
        <dbReference type="Proteomes" id="UP000807353"/>
    </source>
</evidence>
<dbReference type="InterPro" id="IPR051695">
    <property type="entry name" value="Phosphoglycerate_Mutase"/>
</dbReference>
<reference evidence="4" key="1">
    <citation type="submission" date="2020-11" db="EMBL/GenBank/DDBJ databases">
        <authorList>
            <consortium name="DOE Joint Genome Institute"/>
            <person name="Ahrendt S."/>
            <person name="Riley R."/>
            <person name="Andreopoulos W."/>
            <person name="Labutti K."/>
            <person name="Pangilinan J."/>
            <person name="Ruiz-Duenas F.J."/>
            <person name="Barrasa J.M."/>
            <person name="Sanchez-Garcia M."/>
            <person name="Camarero S."/>
            <person name="Miyauchi S."/>
            <person name="Serrano A."/>
            <person name="Linde D."/>
            <person name="Babiker R."/>
            <person name="Drula E."/>
            <person name="Ayuso-Fernandez I."/>
            <person name="Pacheco R."/>
            <person name="Padilla G."/>
            <person name="Ferreira P."/>
            <person name="Barriuso J."/>
            <person name="Kellner H."/>
            <person name="Castanera R."/>
            <person name="Alfaro M."/>
            <person name="Ramirez L."/>
            <person name="Pisabarro A.G."/>
            <person name="Kuo A."/>
            <person name="Tritt A."/>
            <person name="Lipzen A."/>
            <person name="He G."/>
            <person name="Yan M."/>
            <person name="Ng V."/>
            <person name="Cullen D."/>
            <person name="Martin F."/>
            <person name="Rosso M.-N."/>
            <person name="Henrissat B."/>
            <person name="Hibbett D."/>
            <person name="Martinez A.T."/>
            <person name="Grigoriev I.V."/>
        </authorList>
    </citation>
    <scope>NUCLEOTIDE SEQUENCE</scope>
    <source>
        <strain evidence="4">CBS 247.69</strain>
    </source>
</reference>